<evidence type="ECO:0000256" key="5">
    <source>
        <dbReference type="ARBA" id="ARBA00023027"/>
    </source>
</evidence>
<keyword evidence="2" id="KW-0813">Transport</keyword>
<accession>A0A923SL96</accession>
<dbReference type="Gene3D" id="3.30.70.1450">
    <property type="entry name" value="Regulator of K+ conductance, C-terminal domain"/>
    <property type="match status" value="2"/>
</dbReference>
<dbReference type="AlphaFoldDB" id="A0A923SL96"/>
<dbReference type="SUPFAM" id="SSF51735">
    <property type="entry name" value="NAD(P)-binding Rossmann-fold domains"/>
    <property type="match status" value="2"/>
</dbReference>
<evidence type="ECO:0000256" key="6">
    <source>
        <dbReference type="ARBA" id="ARBA00023065"/>
    </source>
</evidence>
<dbReference type="InterPro" id="IPR006036">
    <property type="entry name" value="K_uptake_TrkA"/>
</dbReference>
<dbReference type="SUPFAM" id="SSF116726">
    <property type="entry name" value="TrkA C-terminal domain-like"/>
    <property type="match status" value="2"/>
</dbReference>
<evidence type="ECO:0000313" key="10">
    <source>
        <dbReference type="Proteomes" id="UP000644115"/>
    </source>
</evidence>
<dbReference type="Pfam" id="PF02080">
    <property type="entry name" value="TrkA_C"/>
    <property type="match status" value="2"/>
</dbReference>
<dbReference type="EMBL" id="JACRWC010000047">
    <property type="protein sequence ID" value="MBC5999034.1"/>
    <property type="molecule type" value="Genomic_DNA"/>
</dbReference>
<gene>
    <name evidence="9" type="primary">trkA</name>
    <name evidence="9" type="ORF">H8876_03340</name>
</gene>
<dbReference type="PROSITE" id="PS51201">
    <property type="entry name" value="RCK_N"/>
    <property type="match status" value="2"/>
</dbReference>
<evidence type="ECO:0000256" key="4">
    <source>
        <dbReference type="ARBA" id="ARBA00022958"/>
    </source>
</evidence>
<dbReference type="Gene3D" id="3.40.50.720">
    <property type="entry name" value="NAD(P)-binding Rossmann-like Domain"/>
    <property type="match status" value="2"/>
</dbReference>
<dbReference type="PRINTS" id="PR00335">
    <property type="entry name" value="KUPTAKETRKA"/>
</dbReference>
<protein>
    <recommendedName>
        <fullName evidence="1">Trk system potassium uptake protein TrkA</fullName>
    </recommendedName>
</protein>
<evidence type="ECO:0000256" key="2">
    <source>
        <dbReference type="ARBA" id="ARBA00022448"/>
    </source>
</evidence>
<dbReference type="Proteomes" id="UP000644115">
    <property type="component" value="Unassembled WGS sequence"/>
</dbReference>
<dbReference type="InterPro" id="IPR050721">
    <property type="entry name" value="Trk_Ktr_HKT_K-transport"/>
</dbReference>
<keyword evidence="3" id="KW-0633">Potassium transport</keyword>
<dbReference type="NCBIfam" id="NF007031">
    <property type="entry name" value="PRK09496.1-2"/>
    <property type="match status" value="1"/>
</dbReference>
<evidence type="ECO:0000259" key="7">
    <source>
        <dbReference type="PROSITE" id="PS51201"/>
    </source>
</evidence>
<dbReference type="InterPro" id="IPR003148">
    <property type="entry name" value="RCK_N"/>
</dbReference>
<keyword evidence="10" id="KW-1185">Reference proteome</keyword>
<feature type="domain" description="RCK C-terminal" evidence="8">
    <location>
        <begin position="366"/>
        <end position="448"/>
    </location>
</feature>
<keyword evidence="5" id="KW-0520">NAD</keyword>
<name>A0A923SL96_9FIRM</name>
<dbReference type="Pfam" id="PF02254">
    <property type="entry name" value="TrkA_N"/>
    <property type="match status" value="2"/>
</dbReference>
<dbReference type="NCBIfam" id="NF007039">
    <property type="entry name" value="PRK09496.3-2"/>
    <property type="match status" value="1"/>
</dbReference>
<feature type="domain" description="RCK C-terminal" evidence="8">
    <location>
        <begin position="140"/>
        <end position="222"/>
    </location>
</feature>
<feature type="domain" description="RCK N-terminal" evidence="7">
    <location>
        <begin position="1"/>
        <end position="120"/>
    </location>
</feature>
<comment type="caution">
    <text evidence="9">The sequence shown here is derived from an EMBL/GenBank/DDBJ whole genome shotgun (WGS) entry which is preliminary data.</text>
</comment>
<evidence type="ECO:0000313" key="9">
    <source>
        <dbReference type="EMBL" id="MBC5999034.1"/>
    </source>
</evidence>
<dbReference type="InterPro" id="IPR006037">
    <property type="entry name" value="RCK_C"/>
</dbReference>
<dbReference type="RefSeq" id="WP_249286517.1">
    <property type="nucleotide sequence ID" value="NZ_JACRWC010000047.1"/>
</dbReference>
<organism evidence="9 10">
    <name type="scientific">Lentihominibacter faecis</name>
    <dbReference type="NCBI Taxonomy" id="2764712"/>
    <lineage>
        <taxon>Bacteria</taxon>
        <taxon>Bacillati</taxon>
        <taxon>Bacillota</taxon>
        <taxon>Clostridia</taxon>
        <taxon>Peptostreptococcales</taxon>
        <taxon>Anaerovoracaceae</taxon>
        <taxon>Lentihominibacter</taxon>
    </lineage>
</organism>
<evidence type="ECO:0000259" key="8">
    <source>
        <dbReference type="PROSITE" id="PS51202"/>
    </source>
</evidence>
<evidence type="ECO:0000256" key="1">
    <source>
        <dbReference type="ARBA" id="ARBA00017378"/>
    </source>
</evidence>
<dbReference type="GO" id="GO:0015079">
    <property type="term" value="F:potassium ion transmembrane transporter activity"/>
    <property type="evidence" value="ECO:0007669"/>
    <property type="project" value="InterPro"/>
</dbReference>
<reference evidence="9" key="1">
    <citation type="submission" date="2020-08" db="EMBL/GenBank/DDBJ databases">
        <authorList>
            <person name="Liu C."/>
            <person name="Sun Q."/>
        </authorList>
    </citation>
    <scope>NUCLEOTIDE SEQUENCE</scope>
    <source>
        <strain evidence="9">BX16</strain>
    </source>
</reference>
<dbReference type="InterPro" id="IPR036291">
    <property type="entry name" value="NAD(P)-bd_dom_sf"/>
</dbReference>
<dbReference type="GO" id="GO:0005886">
    <property type="term" value="C:plasma membrane"/>
    <property type="evidence" value="ECO:0007669"/>
    <property type="project" value="InterPro"/>
</dbReference>
<keyword evidence="6" id="KW-0406">Ion transport</keyword>
<evidence type="ECO:0000256" key="3">
    <source>
        <dbReference type="ARBA" id="ARBA00022538"/>
    </source>
</evidence>
<dbReference type="InterPro" id="IPR036721">
    <property type="entry name" value="RCK_C_sf"/>
</dbReference>
<proteinExistence type="predicted"/>
<dbReference type="PROSITE" id="PS51202">
    <property type="entry name" value="RCK_C"/>
    <property type="match status" value="2"/>
</dbReference>
<dbReference type="PANTHER" id="PTHR43833:SF5">
    <property type="entry name" value="TRK SYSTEM POTASSIUM UPTAKE PROTEIN TRKA"/>
    <property type="match status" value="1"/>
</dbReference>
<dbReference type="NCBIfam" id="NF007041">
    <property type="entry name" value="PRK09496.3-4"/>
    <property type="match status" value="1"/>
</dbReference>
<sequence length="457" mass="50031">MKVVIVGAGKLGLKVANTLLGGDHDVTIIDTNEDILQKISSQMDVMTINANAKEIKVLKRINIASYDFMITTTGDDEENIVISAFAKSLGCKKAIARVRDPEHMQQISFIKEVMGIDHIVNPDLGITVEIYKYLAEKYTLSNGIFSSGKVSLIEFSVSRFKSLIGVEIPNVGEILPNMLIVAISRNGKVIIPHGDTTIQAGDALYVIGEKGPILDLNEKVHEKGKYNDLQKVMIIGGGKTGFYLAKMLSEFGAAVKVIEKSKDRCRYLSSHLNDVMVLHGDATDLTLLEEENLSQMDAVVTATGYDEENLLLALTAKQHGIEDVIAKVSRASYGEIISRMGIDVALNPLDIITSSIIRFVQGSKKILSSQLIQGQAEIMEIIATHHMKILNKPLKNLHLPDGIIIAAIHRGTEDVIIPNGDTRILEDDKVILLSLLSDLPSTETLLRDTGRIGIFKK</sequence>
<feature type="domain" description="RCK N-terminal" evidence="7">
    <location>
        <begin position="229"/>
        <end position="346"/>
    </location>
</feature>
<dbReference type="PANTHER" id="PTHR43833">
    <property type="entry name" value="POTASSIUM CHANNEL PROTEIN 2-RELATED-RELATED"/>
    <property type="match status" value="1"/>
</dbReference>
<keyword evidence="4" id="KW-0630">Potassium</keyword>